<reference evidence="8 9" key="1">
    <citation type="submission" date="2018-04" db="EMBL/GenBank/DDBJ databases">
        <title>Genomic Encyclopedia of Archaeal and Bacterial Type Strains, Phase II (KMG-II): from individual species to whole genera.</title>
        <authorList>
            <person name="Goeker M."/>
        </authorList>
    </citation>
    <scope>NUCLEOTIDE SEQUENCE [LARGE SCALE GENOMIC DNA]</scope>
    <source>
        <strain evidence="8 9">DSM 25521</strain>
    </source>
</reference>
<feature type="compositionally biased region" description="Basic and acidic residues" evidence="5">
    <location>
        <begin position="223"/>
        <end position="247"/>
    </location>
</feature>
<dbReference type="EMBL" id="PZZL01000021">
    <property type="protein sequence ID" value="PTM49071.1"/>
    <property type="molecule type" value="Genomic_DNA"/>
</dbReference>
<accession>A0A2T4YWN5</accession>
<evidence type="ECO:0000256" key="5">
    <source>
        <dbReference type="SAM" id="MobiDB-lite"/>
    </source>
</evidence>
<comment type="caution">
    <text evidence="8">The sequence shown here is derived from an EMBL/GenBank/DDBJ whole genome shotgun (WGS) entry which is preliminary data.</text>
</comment>
<comment type="subcellular location">
    <subcellularLocation>
        <location evidence="1">Membrane</location>
        <topology evidence="1">Single-pass membrane protein</topology>
    </subcellularLocation>
</comment>
<evidence type="ECO:0000256" key="2">
    <source>
        <dbReference type="ARBA" id="ARBA00022692"/>
    </source>
</evidence>
<protein>
    <submittedName>
        <fullName evidence="8">Protein TonB</fullName>
    </submittedName>
</protein>
<feature type="domain" description="TonB C-terminal" evidence="7">
    <location>
        <begin position="276"/>
        <end position="365"/>
    </location>
</feature>
<feature type="region of interest" description="Disordered" evidence="5">
    <location>
        <begin position="149"/>
        <end position="280"/>
    </location>
</feature>
<gene>
    <name evidence="8" type="ORF">C8P69_12124</name>
</gene>
<organism evidence="8 9">
    <name type="scientific">Phreatobacter oligotrophus</name>
    <dbReference type="NCBI Taxonomy" id="1122261"/>
    <lineage>
        <taxon>Bacteria</taxon>
        <taxon>Pseudomonadati</taxon>
        <taxon>Pseudomonadota</taxon>
        <taxon>Alphaproteobacteria</taxon>
        <taxon>Hyphomicrobiales</taxon>
        <taxon>Phreatobacteraceae</taxon>
        <taxon>Phreatobacter</taxon>
    </lineage>
</organism>
<dbReference type="Pfam" id="PF03544">
    <property type="entry name" value="TonB_C"/>
    <property type="match status" value="1"/>
</dbReference>
<dbReference type="Gene3D" id="3.30.1150.10">
    <property type="match status" value="1"/>
</dbReference>
<evidence type="ECO:0000256" key="4">
    <source>
        <dbReference type="ARBA" id="ARBA00023136"/>
    </source>
</evidence>
<keyword evidence="3 6" id="KW-1133">Transmembrane helix</keyword>
<name>A0A2T4YWN5_9HYPH</name>
<evidence type="ECO:0000313" key="9">
    <source>
        <dbReference type="Proteomes" id="UP000241808"/>
    </source>
</evidence>
<dbReference type="Proteomes" id="UP000241808">
    <property type="component" value="Unassembled WGS sequence"/>
</dbReference>
<dbReference type="OrthoDB" id="8481221at2"/>
<keyword evidence="9" id="KW-1185">Reference proteome</keyword>
<dbReference type="NCBIfam" id="TIGR01352">
    <property type="entry name" value="tonB_Cterm"/>
    <property type="match status" value="1"/>
</dbReference>
<dbReference type="RefSeq" id="WP_108179582.1">
    <property type="nucleotide sequence ID" value="NZ_PZZL01000021.1"/>
</dbReference>
<dbReference type="GO" id="GO:0055085">
    <property type="term" value="P:transmembrane transport"/>
    <property type="evidence" value="ECO:0007669"/>
    <property type="project" value="InterPro"/>
</dbReference>
<dbReference type="SUPFAM" id="SSF74653">
    <property type="entry name" value="TolA/TonB C-terminal domain"/>
    <property type="match status" value="1"/>
</dbReference>
<dbReference type="AlphaFoldDB" id="A0A2T4YWN5"/>
<sequence>MRLDTDIAVLDAPAPQGVAVPAVRVAAESVAGAVAPAVAALAAAPSAETAPLPVVPEGTAVTVASRWRLLLGVTAIASVALHGVVIAAFMTMTTTPPQRADMPAVEVEMVEADAEPPPAAAAAASEAMPVEQPPDTASAEIALPPMEEIPLPADLMPPPVAEAPPPPVEVAEAPPPRQPPEPAVERPIVIEPPPELPALSAELTPPPPLPVAVPTPAPPIVQPRREPPRPVVRRQEPREQPPRERVARPAPPRPPSPPSSASEGRGVTSRATPRTSSPPPSYLALVMAQLHRAKPASAGQTGRAVVRFSILRSGAAGGVSLASSSGNSVVDQAAVAMVRRAAPFPPLPAEYGPAAMPLTVPVAFR</sequence>
<evidence type="ECO:0000313" key="8">
    <source>
        <dbReference type="EMBL" id="PTM49071.1"/>
    </source>
</evidence>
<dbReference type="InterPro" id="IPR037682">
    <property type="entry name" value="TonB_C"/>
</dbReference>
<evidence type="ECO:0000259" key="7">
    <source>
        <dbReference type="PROSITE" id="PS52015"/>
    </source>
</evidence>
<dbReference type="GO" id="GO:0016020">
    <property type="term" value="C:membrane"/>
    <property type="evidence" value="ECO:0007669"/>
    <property type="project" value="UniProtKB-SubCell"/>
</dbReference>
<keyword evidence="4 6" id="KW-0472">Membrane</keyword>
<feature type="compositionally biased region" description="Pro residues" evidence="5">
    <location>
        <begin position="249"/>
        <end position="258"/>
    </location>
</feature>
<feature type="compositionally biased region" description="Low complexity" evidence="5">
    <location>
        <begin position="120"/>
        <end position="130"/>
    </location>
</feature>
<feature type="region of interest" description="Disordered" evidence="5">
    <location>
        <begin position="115"/>
        <end position="136"/>
    </location>
</feature>
<dbReference type="InterPro" id="IPR006260">
    <property type="entry name" value="TonB/TolA_C"/>
</dbReference>
<dbReference type="PROSITE" id="PS52015">
    <property type="entry name" value="TONB_CTD"/>
    <property type="match status" value="1"/>
</dbReference>
<feature type="compositionally biased region" description="Pro residues" evidence="5">
    <location>
        <begin position="155"/>
        <end position="182"/>
    </location>
</feature>
<evidence type="ECO:0000256" key="6">
    <source>
        <dbReference type="SAM" id="Phobius"/>
    </source>
</evidence>
<feature type="compositionally biased region" description="Pro residues" evidence="5">
    <location>
        <begin position="204"/>
        <end position="221"/>
    </location>
</feature>
<keyword evidence="2 6" id="KW-0812">Transmembrane</keyword>
<evidence type="ECO:0000256" key="1">
    <source>
        <dbReference type="ARBA" id="ARBA00004167"/>
    </source>
</evidence>
<feature type="transmembrane region" description="Helical" evidence="6">
    <location>
        <begin position="69"/>
        <end position="90"/>
    </location>
</feature>
<evidence type="ECO:0000256" key="3">
    <source>
        <dbReference type="ARBA" id="ARBA00022989"/>
    </source>
</evidence>
<proteinExistence type="predicted"/>